<dbReference type="InterPro" id="IPR008462">
    <property type="entry name" value="CsbD"/>
</dbReference>
<keyword evidence="5" id="KW-1185">Reference proteome</keyword>
<proteinExistence type="inferred from homology"/>
<evidence type="ECO:0000313" key="4">
    <source>
        <dbReference type="EMBL" id="NKE65343.1"/>
    </source>
</evidence>
<dbReference type="InterPro" id="IPR036629">
    <property type="entry name" value="YjbJ_sf"/>
</dbReference>
<evidence type="ECO:0000256" key="2">
    <source>
        <dbReference type="SAM" id="MobiDB-lite"/>
    </source>
</evidence>
<dbReference type="EMBL" id="VTOX01000001">
    <property type="protein sequence ID" value="NKE65343.1"/>
    <property type="molecule type" value="Genomic_DNA"/>
</dbReference>
<accession>A0A7X6DE18</accession>
<comment type="similarity">
    <text evidence="1">Belongs to the UPF0337 (CsbD) family.</text>
</comment>
<dbReference type="Pfam" id="PF05532">
    <property type="entry name" value="CsbD"/>
    <property type="match status" value="1"/>
</dbReference>
<dbReference type="AlphaFoldDB" id="A0A7X6DE18"/>
<evidence type="ECO:0000259" key="3">
    <source>
        <dbReference type="Pfam" id="PF05532"/>
    </source>
</evidence>
<evidence type="ECO:0000256" key="1">
    <source>
        <dbReference type="ARBA" id="ARBA00009129"/>
    </source>
</evidence>
<reference evidence="4 5" key="1">
    <citation type="journal article" date="2020" name="Nature">
        <title>Bacterial chemolithoautotrophy via manganese oxidation.</title>
        <authorList>
            <person name="Yu H."/>
            <person name="Leadbetter J.R."/>
        </authorList>
    </citation>
    <scope>NUCLEOTIDE SEQUENCE [LARGE SCALE GENOMIC DNA]</scope>
    <source>
        <strain evidence="4 5">RBP-1</strain>
    </source>
</reference>
<dbReference type="SUPFAM" id="SSF69047">
    <property type="entry name" value="Hypothetical protein YjbJ"/>
    <property type="match status" value="1"/>
</dbReference>
<sequence length="71" mass="7834">MNKHQVKGVTNQVTGKIKEAVGKATDDQSLRAKGAARDTKGKLQEKVGDAKEAQREARIEHEADRGHLDKR</sequence>
<protein>
    <submittedName>
        <fullName evidence="4">CsbD family protein</fullName>
    </submittedName>
</protein>
<dbReference type="RefSeq" id="WP_168106354.1">
    <property type="nucleotide sequence ID" value="NZ_VTOX01000001.1"/>
</dbReference>
<organism evidence="4 5">
    <name type="scientific">Ramlibacter lithotrophicus</name>
    <dbReference type="NCBI Taxonomy" id="2606681"/>
    <lineage>
        <taxon>Bacteria</taxon>
        <taxon>Pseudomonadati</taxon>
        <taxon>Pseudomonadota</taxon>
        <taxon>Betaproteobacteria</taxon>
        <taxon>Burkholderiales</taxon>
        <taxon>Comamonadaceae</taxon>
        <taxon>Ramlibacter</taxon>
    </lineage>
</organism>
<feature type="region of interest" description="Disordered" evidence="2">
    <location>
        <begin position="24"/>
        <end position="71"/>
    </location>
</feature>
<feature type="domain" description="CsbD-like" evidence="3">
    <location>
        <begin position="5"/>
        <end position="53"/>
    </location>
</feature>
<dbReference type="Proteomes" id="UP000521868">
    <property type="component" value="Unassembled WGS sequence"/>
</dbReference>
<comment type="caution">
    <text evidence="4">The sequence shown here is derived from an EMBL/GenBank/DDBJ whole genome shotgun (WGS) entry which is preliminary data.</text>
</comment>
<dbReference type="Gene3D" id="1.10.1470.10">
    <property type="entry name" value="YjbJ"/>
    <property type="match status" value="1"/>
</dbReference>
<evidence type="ECO:0000313" key="5">
    <source>
        <dbReference type="Proteomes" id="UP000521868"/>
    </source>
</evidence>
<gene>
    <name evidence="4" type="ORF">RAMLITH_05880</name>
</gene>
<name>A0A7X6DE18_9BURK</name>